<keyword evidence="2 7" id="KW-0963">Cytoplasm</keyword>
<feature type="domain" description="SpoVT-AbrB" evidence="8">
    <location>
        <begin position="94"/>
        <end position="139"/>
    </location>
</feature>
<keyword evidence="3" id="KW-0677">Repeat</keyword>
<comment type="subunit">
    <text evidence="7">Forms oligomers.</text>
</comment>
<dbReference type="PANTHER" id="PTHR34701">
    <property type="entry name" value="TRANSCRIPTIONAL REGULATOR MRAZ"/>
    <property type="match status" value="1"/>
</dbReference>
<evidence type="ECO:0000256" key="2">
    <source>
        <dbReference type="ARBA" id="ARBA00022490"/>
    </source>
</evidence>
<evidence type="ECO:0000256" key="4">
    <source>
        <dbReference type="ARBA" id="ARBA00023015"/>
    </source>
</evidence>
<dbReference type="EMBL" id="JANAVZ010000005">
    <property type="protein sequence ID" value="MCT4333358.1"/>
    <property type="molecule type" value="Genomic_DNA"/>
</dbReference>
<dbReference type="SUPFAM" id="SSF89447">
    <property type="entry name" value="AbrB/MazE/MraZ-like"/>
    <property type="match status" value="1"/>
</dbReference>
<evidence type="ECO:0000256" key="6">
    <source>
        <dbReference type="ARBA" id="ARBA00023163"/>
    </source>
</evidence>
<keyword evidence="9" id="KW-0131">Cell cycle</keyword>
<dbReference type="PANTHER" id="PTHR34701:SF1">
    <property type="entry name" value="TRANSCRIPTIONAL REGULATOR MRAZ"/>
    <property type="match status" value="1"/>
</dbReference>
<dbReference type="GO" id="GO:0051301">
    <property type="term" value="P:cell division"/>
    <property type="evidence" value="ECO:0007669"/>
    <property type="project" value="UniProtKB-KW"/>
</dbReference>
<dbReference type="InterPro" id="IPR007159">
    <property type="entry name" value="SpoVT-AbrB_dom"/>
</dbReference>
<evidence type="ECO:0000256" key="7">
    <source>
        <dbReference type="HAMAP-Rule" id="MF_01008"/>
    </source>
</evidence>
<organism evidence="9 10">
    <name type="scientific">Paracoccus maritimus</name>
    <dbReference type="NCBI Taxonomy" id="2933292"/>
    <lineage>
        <taxon>Bacteria</taxon>
        <taxon>Pseudomonadati</taxon>
        <taxon>Pseudomonadota</taxon>
        <taxon>Alphaproteobacteria</taxon>
        <taxon>Rhodobacterales</taxon>
        <taxon>Paracoccaceae</taxon>
        <taxon>Paracoccus</taxon>
    </lineage>
</organism>
<keyword evidence="4 7" id="KW-0805">Transcription regulation</keyword>
<dbReference type="InterPro" id="IPR035642">
    <property type="entry name" value="MraZ_N"/>
</dbReference>
<dbReference type="Proteomes" id="UP001320702">
    <property type="component" value="Unassembled WGS sequence"/>
</dbReference>
<dbReference type="InterPro" id="IPR037914">
    <property type="entry name" value="SpoVT-AbrB_sf"/>
</dbReference>
<dbReference type="CDD" id="cd16320">
    <property type="entry name" value="MraZ_N"/>
    <property type="match status" value="1"/>
</dbReference>
<name>A0ABT2KAR6_9RHOB</name>
<dbReference type="Pfam" id="PF02381">
    <property type="entry name" value="MraZ"/>
    <property type="match status" value="1"/>
</dbReference>
<proteinExistence type="inferred from homology"/>
<comment type="caution">
    <text evidence="9">The sequence shown here is derived from an EMBL/GenBank/DDBJ whole genome shotgun (WGS) entry which is preliminary data.</text>
</comment>
<evidence type="ECO:0000313" key="10">
    <source>
        <dbReference type="Proteomes" id="UP001320702"/>
    </source>
</evidence>
<comment type="subcellular location">
    <subcellularLocation>
        <location evidence="7">Cytoplasm</location>
        <location evidence="7">Nucleoid</location>
    </subcellularLocation>
</comment>
<dbReference type="Gene3D" id="3.40.1550.20">
    <property type="entry name" value="Transcriptional regulator MraZ domain"/>
    <property type="match status" value="1"/>
</dbReference>
<reference evidence="9 10" key="1">
    <citation type="submission" date="2022-04" db="EMBL/GenBank/DDBJ databases">
        <title>Paracoccus sp. YLB-12 draft genome sequence.</title>
        <authorList>
            <person name="Yu L."/>
        </authorList>
    </citation>
    <scope>NUCLEOTIDE SEQUENCE [LARGE SCALE GENOMIC DNA]</scope>
    <source>
        <strain evidence="9 10">YLB-12</strain>
    </source>
</reference>
<dbReference type="RefSeq" id="WP_260277234.1">
    <property type="nucleotide sequence ID" value="NZ_JANAVZ010000005.1"/>
</dbReference>
<dbReference type="InterPro" id="IPR038619">
    <property type="entry name" value="MraZ_sf"/>
</dbReference>
<evidence type="ECO:0000313" key="9">
    <source>
        <dbReference type="EMBL" id="MCT4333358.1"/>
    </source>
</evidence>
<keyword evidence="6 7" id="KW-0804">Transcription</keyword>
<gene>
    <name evidence="7" type="primary">mraZ</name>
    <name evidence="9" type="ORF">MU516_10840</name>
</gene>
<evidence type="ECO:0000256" key="5">
    <source>
        <dbReference type="ARBA" id="ARBA00023125"/>
    </source>
</evidence>
<dbReference type="InterPro" id="IPR020603">
    <property type="entry name" value="MraZ_dom"/>
</dbReference>
<keyword evidence="10" id="KW-1185">Reference proteome</keyword>
<dbReference type="PROSITE" id="PS51740">
    <property type="entry name" value="SPOVT_ABRB"/>
    <property type="match status" value="2"/>
</dbReference>
<evidence type="ECO:0000256" key="3">
    <source>
        <dbReference type="ARBA" id="ARBA00022737"/>
    </source>
</evidence>
<dbReference type="InterPro" id="IPR003444">
    <property type="entry name" value="MraZ"/>
</dbReference>
<accession>A0ABT2KAR6</accession>
<sequence length="172" mass="19448">MARKFRGTETVKVDSKGRMSVPARMRKHFEQCDPAFATSNTGRAQLVAVHGPDWWNWLELYTIDAIEEIDQQIDKMQRGSVERRWLEQLMNAQSVDLEIDREGRLMLPQKLREKLGFDNGAEITFAASGDYLKMYLPDSPPKDIIEVEEFAASKGPGFDPRSLAAQSAGDEG</sequence>
<feature type="domain" description="SpoVT-AbrB" evidence="8">
    <location>
        <begin position="8"/>
        <end position="53"/>
    </location>
</feature>
<comment type="similarity">
    <text evidence="7">Belongs to the MraZ family.</text>
</comment>
<keyword evidence="9" id="KW-0132">Cell division</keyword>
<keyword evidence="5 7" id="KW-0238">DNA-binding</keyword>
<dbReference type="HAMAP" id="MF_01008">
    <property type="entry name" value="MraZ"/>
    <property type="match status" value="1"/>
</dbReference>
<evidence type="ECO:0000256" key="1">
    <source>
        <dbReference type="ARBA" id="ARBA00013860"/>
    </source>
</evidence>
<protein>
    <recommendedName>
        <fullName evidence="1 7">Transcriptional regulator MraZ</fullName>
    </recommendedName>
</protein>
<dbReference type="CDD" id="cd16321">
    <property type="entry name" value="MraZ_C"/>
    <property type="match status" value="1"/>
</dbReference>
<evidence type="ECO:0000259" key="8">
    <source>
        <dbReference type="PROSITE" id="PS51740"/>
    </source>
</evidence>
<dbReference type="InterPro" id="IPR035644">
    <property type="entry name" value="MraZ_C"/>
</dbReference>